<proteinExistence type="predicted"/>
<dbReference type="InterPro" id="IPR045000">
    <property type="entry name" value="TR"/>
</dbReference>
<reference evidence="4 5" key="1">
    <citation type="journal article" date="2019" name="Sci. Rep.">
        <title>A high-quality genome of Eragrostis curvula grass provides insights into Poaceae evolution and supports new strategies to enhance forage quality.</title>
        <authorList>
            <person name="Carballo J."/>
            <person name="Santos B.A.C.M."/>
            <person name="Zappacosta D."/>
            <person name="Garbus I."/>
            <person name="Selva J.P."/>
            <person name="Gallo C.A."/>
            <person name="Diaz A."/>
            <person name="Albertini E."/>
            <person name="Caccamo M."/>
            <person name="Echenique V."/>
        </authorList>
    </citation>
    <scope>NUCLEOTIDE SEQUENCE [LARGE SCALE GENOMIC DNA]</scope>
    <source>
        <strain evidence="5">cv. Victoria</strain>
        <tissue evidence="4">Leaf</tissue>
    </source>
</reference>
<dbReference type="Pfam" id="PF13561">
    <property type="entry name" value="adh_short_C2"/>
    <property type="match status" value="1"/>
</dbReference>
<protein>
    <recommendedName>
        <fullName evidence="3">Ketoreductase domain-containing protein</fullName>
    </recommendedName>
</protein>
<dbReference type="Gene3D" id="3.40.50.720">
    <property type="entry name" value="NAD(P)-binding Rossmann-like Domain"/>
    <property type="match status" value="1"/>
</dbReference>
<dbReference type="FunFam" id="3.40.50.720:FF:000084">
    <property type="entry name" value="Short-chain dehydrogenase reductase"/>
    <property type="match status" value="1"/>
</dbReference>
<comment type="caution">
    <text evidence="4">The sequence shown here is derived from an EMBL/GenBank/DDBJ whole genome shotgun (WGS) entry which is preliminary data.</text>
</comment>
<feature type="non-terminal residue" evidence="4">
    <location>
        <position position="1"/>
    </location>
</feature>
<dbReference type="Proteomes" id="UP000324897">
    <property type="component" value="Chromosome 2"/>
</dbReference>
<dbReference type="InterPro" id="IPR002347">
    <property type="entry name" value="SDR_fam"/>
</dbReference>
<keyword evidence="5" id="KW-1185">Reference proteome</keyword>
<dbReference type="EMBL" id="RWGY01000013">
    <property type="protein sequence ID" value="TVU23801.1"/>
    <property type="molecule type" value="Genomic_DNA"/>
</dbReference>
<evidence type="ECO:0000313" key="5">
    <source>
        <dbReference type="Proteomes" id="UP000324897"/>
    </source>
</evidence>
<name>A0A5J9UKI9_9POAL</name>
<evidence type="ECO:0000259" key="3">
    <source>
        <dbReference type="SMART" id="SM00822"/>
    </source>
</evidence>
<dbReference type="GO" id="GO:0016491">
    <property type="term" value="F:oxidoreductase activity"/>
    <property type="evidence" value="ECO:0007669"/>
    <property type="project" value="UniProtKB-KW"/>
</dbReference>
<organism evidence="4 5">
    <name type="scientific">Eragrostis curvula</name>
    <name type="common">weeping love grass</name>
    <dbReference type="NCBI Taxonomy" id="38414"/>
    <lineage>
        <taxon>Eukaryota</taxon>
        <taxon>Viridiplantae</taxon>
        <taxon>Streptophyta</taxon>
        <taxon>Embryophyta</taxon>
        <taxon>Tracheophyta</taxon>
        <taxon>Spermatophyta</taxon>
        <taxon>Magnoliopsida</taxon>
        <taxon>Liliopsida</taxon>
        <taxon>Poales</taxon>
        <taxon>Poaceae</taxon>
        <taxon>PACMAD clade</taxon>
        <taxon>Chloridoideae</taxon>
        <taxon>Eragrostideae</taxon>
        <taxon>Eragrostidinae</taxon>
        <taxon>Eragrostis</taxon>
    </lineage>
</organism>
<evidence type="ECO:0000256" key="1">
    <source>
        <dbReference type="ARBA" id="ARBA00022857"/>
    </source>
</evidence>
<keyword evidence="1" id="KW-0521">NADP</keyword>
<dbReference type="PROSITE" id="PS00061">
    <property type="entry name" value="ADH_SHORT"/>
    <property type="match status" value="1"/>
</dbReference>
<dbReference type="InterPro" id="IPR057326">
    <property type="entry name" value="KR_dom"/>
</dbReference>
<dbReference type="PANTHER" id="PTHR42898">
    <property type="entry name" value="TROPINONE REDUCTASE"/>
    <property type="match status" value="1"/>
</dbReference>
<keyword evidence="2" id="KW-0560">Oxidoreductase</keyword>
<dbReference type="PRINTS" id="PR00081">
    <property type="entry name" value="GDHRDH"/>
</dbReference>
<gene>
    <name evidence="4" type="ORF">EJB05_26183</name>
</gene>
<dbReference type="SUPFAM" id="SSF51735">
    <property type="entry name" value="NAD(P)-binding Rossmann-fold domains"/>
    <property type="match status" value="1"/>
</dbReference>
<dbReference type="InterPro" id="IPR036291">
    <property type="entry name" value="NAD(P)-bd_dom_sf"/>
</dbReference>
<dbReference type="OrthoDB" id="590411at2759"/>
<evidence type="ECO:0000256" key="2">
    <source>
        <dbReference type="ARBA" id="ARBA00023002"/>
    </source>
</evidence>
<dbReference type="AlphaFoldDB" id="A0A5J9UKI9"/>
<dbReference type="SMART" id="SM00822">
    <property type="entry name" value="PKS_KR"/>
    <property type="match status" value="1"/>
</dbReference>
<dbReference type="PANTHER" id="PTHR42898:SF92">
    <property type="entry name" value="OS11G0652900 PROTEIN"/>
    <property type="match status" value="1"/>
</dbReference>
<dbReference type="Gramene" id="TVU23801">
    <property type="protein sequence ID" value="TVU23801"/>
    <property type="gene ID" value="EJB05_26183"/>
</dbReference>
<dbReference type="PRINTS" id="PR00080">
    <property type="entry name" value="SDRFAMILY"/>
</dbReference>
<feature type="domain" description="Ketoreductase" evidence="3">
    <location>
        <begin position="18"/>
        <end position="196"/>
    </location>
</feature>
<sequence>MVATGTSSREERWTLAGATALVTGGSKGIGRSIVEELAGFGARVHTCARNAAELEACRRQWAEQGMQVTFSVCDVAVRADREALMATVKATFNGKLDILVNNAGQLLVKPAAECTSEDYASVMTTNVESCFHLSQLAHPLLAGATVAGGGSVVHVSSIAGVVGVPGLAVYSASKGALNQLTRSLAAEWAADGIRVNCVAPGGVNTGITHATIDPELVKKEMLRRPLGRKGEPEEVASMVTFLCMPAASYVTGQVISVDGGRSITYNATVTIV</sequence>
<evidence type="ECO:0000313" key="4">
    <source>
        <dbReference type="EMBL" id="TVU23801.1"/>
    </source>
</evidence>
<dbReference type="InterPro" id="IPR020904">
    <property type="entry name" value="Sc_DH/Rdtase_CS"/>
</dbReference>
<accession>A0A5J9UKI9</accession>